<dbReference type="GeneID" id="37041327"/>
<protein>
    <recommendedName>
        <fullName evidence="11">DNA 3'-5' helicase</fullName>
        <ecNumber evidence="11">5.6.2.4</ecNumber>
    </recommendedName>
</protein>
<dbReference type="SUPFAM" id="SSF46785">
    <property type="entry name" value="Winged helix' DNA-binding domain"/>
    <property type="match status" value="1"/>
</dbReference>
<dbReference type="Pfam" id="PF09382">
    <property type="entry name" value="RQC"/>
    <property type="match status" value="1"/>
</dbReference>
<evidence type="ECO:0000256" key="11">
    <source>
        <dbReference type="ARBA" id="ARBA00034808"/>
    </source>
</evidence>
<dbReference type="InterPro" id="IPR036388">
    <property type="entry name" value="WH-like_DNA-bd_sf"/>
</dbReference>
<dbReference type="Pfam" id="PF16124">
    <property type="entry name" value="RecQ_Zn_bind"/>
    <property type="match status" value="1"/>
</dbReference>
<feature type="compositionally biased region" description="Polar residues" evidence="12">
    <location>
        <begin position="153"/>
        <end position="177"/>
    </location>
</feature>
<feature type="compositionally biased region" description="Low complexity" evidence="12">
    <location>
        <begin position="178"/>
        <end position="209"/>
    </location>
</feature>
<dbReference type="GO" id="GO:0003677">
    <property type="term" value="F:DNA binding"/>
    <property type="evidence" value="ECO:0007669"/>
    <property type="project" value="UniProtKB-KW"/>
</dbReference>
<feature type="region of interest" description="Disordered" evidence="12">
    <location>
        <begin position="1"/>
        <end position="91"/>
    </location>
</feature>
<dbReference type="Gene3D" id="3.40.50.300">
    <property type="entry name" value="P-loop containing nucleotide triphosphate hydrolases"/>
    <property type="match status" value="2"/>
</dbReference>
<dbReference type="NCBIfam" id="TIGR00614">
    <property type="entry name" value="recQ_fam"/>
    <property type="match status" value="1"/>
</dbReference>
<dbReference type="PROSITE" id="PS00690">
    <property type="entry name" value="DEAH_ATP_HELICASE"/>
    <property type="match status" value="1"/>
</dbReference>
<evidence type="ECO:0000256" key="1">
    <source>
        <dbReference type="ARBA" id="ARBA00004123"/>
    </source>
</evidence>
<feature type="domain" description="Helicase C-terminal" evidence="14">
    <location>
        <begin position="522"/>
        <end position="671"/>
    </location>
</feature>
<evidence type="ECO:0000313" key="16">
    <source>
        <dbReference type="Proteomes" id="UP000245768"/>
    </source>
</evidence>
<dbReference type="GO" id="GO:0005694">
    <property type="term" value="C:chromosome"/>
    <property type="evidence" value="ECO:0007669"/>
    <property type="project" value="TreeGrafter"/>
</dbReference>
<dbReference type="SMART" id="SM00956">
    <property type="entry name" value="RQC"/>
    <property type="match status" value="1"/>
</dbReference>
<dbReference type="EC" id="5.6.2.4" evidence="11"/>
<dbReference type="InterPro" id="IPR011545">
    <property type="entry name" value="DEAD/DEAH_box_helicase_dom"/>
</dbReference>
<dbReference type="PROSITE" id="PS51192">
    <property type="entry name" value="HELICASE_ATP_BIND_1"/>
    <property type="match status" value="1"/>
</dbReference>
<dbReference type="STRING" id="215250.A0A316YTU9"/>
<dbReference type="InterPro" id="IPR002464">
    <property type="entry name" value="DNA/RNA_helicase_DEAH_CS"/>
</dbReference>
<keyword evidence="4" id="KW-0378">Hydrolase</keyword>
<sequence>MELSRRDFVQPNDDAVVVGSMATPLHSGESSSSGGSGRVLAHETPRRTKRPSDEGVRAATKRERIVIEDEEDDDVGPTQLPKRSTGLDEHSDEALRSILLSNTEAFNKVLGEMLSIAQGAESNQDPAFLESQRAFLQKRIAEIKAILDKRKQSPTPVSQRPRTPALASSSPRQPASTSQRPSASASHRPPAPSQRRQAQQLPAPAPNSSGNEYDFGSADDLLDEGSLLEGVQTPPLPVVDEAHPDPGPSSRPQILPRLDETRIAETRTKTRATEAPKARPQRDPEDYPWSADVRKALHNTFRLSDFRPNQQEAINATLGGYDVFCLMPTGGGKSLCYQLPAIVESGRTRGVTIVISPLISLIHDQVNHLLKLGIPALRITGEMPARDRERALAEIFARDAAATLPALVYLTPEFVNKSRVAADIFTHLARRNRLARFVVDEAHCVSQWGHDFRPDYKEMGQLKRDYPDVPLMAMTATATSRVRHDVISHLNINKARLKEYQQSFNRPNLHYHVREKKTKAIVLEDIARFINGQHRNECGIIYCLSRRACEDVASDLGRAHGIRAQHYHAGMSKRDRIRVQEGWQENEFKIIVATIAFGMGIDKGDVRFVIHHTMPTSLEGYYQETGRAGRDGRSSDCVLFFNYKDSNGIRLMIDEGEGTRHQKEQQHDNLRQVVMYAMNTLDCRRAQILQYFGEVFAAESCHHTCDNCCRMQQAPHDAAAMAHTDVSAMATQALGLVDAIVRAGDSVTMLHCVDVLRGSTKTAIKAKGHDELAQFARAKHLARGDVERLFQRLVVEGALGERSEQNGMGFTNAYMTYNRREAEAIIAGQKQILMPMKKLTASEAAASSTARTTTAAARKRSGYQPRPRPLELSEDDFEYAHDELDVANFDMDAEPLVASTSAAAPLGSARRAGGHAVDLGSDFDINDFPEVVDLDDDDIENSNSAATAPQQTGDLFEQCYSELKAHRLQVSRDKRMAPSEVYTDEALQEMSLLLPVCEWRPDP</sequence>
<dbReference type="CDD" id="cd18794">
    <property type="entry name" value="SF2_C_RecQ"/>
    <property type="match status" value="1"/>
</dbReference>
<keyword evidence="8" id="KW-0413">Isomerase</keyword>
<dbReference type="PANTHER" id="PTHR13710:SF153">
    <property type="entry name" value="RECQ-LIKE DNA HELICASE BLM"/>
    <property type="match status" value="1"/>
</dbReference>
<evidence type="ECO:0000256" key="6">
    <source>
        <dbReference type="ARBA" id="ARBA00022840"/>
    </source>
</evidence>
<dbReference type="InterPro" id="IPR027417">
    <property type="entry name" value="P-loop_NTPase"/>
</dbReference>
<evidence type="ECO:0000256" key="3">
    <source>
        <dbReference type="ARBA" id="ARBA00022741"/>
    </source>
</evidence>
<dbReference type="SMART" id="SM00487">
    <property type="entry name" value="DEXDc"/>
    <property type="match status" value="1"/>
</dbReference>
<dbReference type="FunFam" id="3.40.50.300:FF:001975">
    <property type="entry name" value="ATP-dependent DNA helicase"/>
    <property type="match status" value="1"/>
</dbReference>
<evidence type="ECO:0000256" key="9">
    <source>
        <dbReference type="ARBA" id="ARBA00023242"/>
    </source>
</evidence>
<accession>A0A316YTU9</accession>
<evidence type="ECO:0000259" key="14">
    <source>
        <dbReference type="PROSITE" id="PS51194"/>
    </source>
</evidence>
<dbReference type="CDD" id="cd17920">
    <property type="entry name" value="DEXHc_RecQ"/>
    <property type="match status" value="1"/>
</dbReference>
<dbReference type="InterPro" id="IPR014001">
    <property type="entry name" value="Helicase_ATP-bd"/>
</dbReference>
<dbReference type="InterPro" id="IPR036390">
    <property type="entry name" value="WH_DNA-bd_sf"/>
</dbReference>
<feature type="region of interest" description="Disordered" evidence="12">
    <location>
        <begin position="846"/>
        <end position="871"/>
    </location>
</feature>
<dbReference type="InParanoid" id="A0A316YTU9"/>
<dbReference type="GO" id="GO:0000724">
    <property type="term" value="P:double-strand break repair via homologous recombination"/>
    <property type="evidence" value="ECO:0007669"/>
    <property type="project" value="TreeGrafter"/>
</dbReference>
<dbReference type="GO" id="GO:0016787">
    <property type="term" value="F:hydrolase activity"/>
    <property type="evidence" value="ECO:0007669"/>
    <property type="project" value="UniProtKB-KW"/>
</dbReference>
<dbReference type="RefSeq" id="XP_025379839.1">
    <property type="nucleotide sequence ID" value="XM_025519411.1"/>
</dbReference>
<dbReference type="InterPro" id="IPR018982">
    <property type="entry name" value="RQC_domain"/>
</dbReference>
<feature type="compositionally biased region" description="Low complexity" evidence="12">
    <location>
        <begin position="846"/>
        <end position="856"/>
    </location>
</feature>
<dbReference type="Proteomes" id="UP000245768">
    <property type="component" value="Unassembled WGS sequence"/>
</dbReference>
<evidence type="ECO:0000256" key="12">
    <source>
        <dbReference type="SAM" id="MobiDB-lite"/>
    </source>
</evidence>
<feature type="region of interest" description="Disordered" evidence="12">
    <location>
        <begin position="147"/>
        <end position="288"/>
    </location>
</feature>
<name>A0A316YTU9_9BASI</name>
<dbReference type="GO" id="GO:0005737">
    <property type="term" value="C:cytoplasm"/>
    <property type="evidence" value="ECO:0007669"/>
    <property type="project" value="TreeGrafter"/>
</dbReference>
<dbReference type="InterPro" id="IPR032284">
    <property type="entry name" value="RecQ_Zn-bd"/>
</dbReference>
<dbReference type="SMART" id="SM00490">
    <property type="entry name" value="HELICc"/>
    <property type="match status" value="1"/>
</dbReference>
<evidence type="ECO:0000256" key="8">
    <source>
        <dbReference type="ARBA" id="ARBA00023235"/>
    </source>
</evidence>
<dbReference type="Gene3D" id="1.10.10.10">
    <property type="entry name" value="Winged helix-like DNA-binding domain superfamily/Winged helix DNA-binding domain"/>
    <property type="match status" value="1"/>
</dbReference>
<keyword evidence="5 15" id="KW-0347">Helicase</keyword>
<keyword evidence="9" id="KW-0539">Nucleus</keyword>
<evidence type="ECO:0000313" key="15">
    <source>
        <dbReference type="EMBL" id="PWN92641.1"/>
    </source>
</evidence>
<evidence type="ECO:0000259" key="13">
    <source>
        <dbReference type="PROSITE" id="PS51192"/>
    </source>
</evidence>
<keyword evidence="6" id="KW-0067">ATP-binding</keyword>
<dbReference type="EMBL" id="KZ819634">
    <property type="protein sequence ID" value="PWN92641.1"/>
    <property type="molecule type" value="Genomic_DNA"/>
</dbReference>
<dbReference type="GO" id="GO:0006260">
    <property type="term" value="P:DNA replication"/>
    <property type="evidence" value="ECO:0007669"/>
    <property type="project" value="InterPro"/>
</dbReference>
<feature type="compositionally biased region" description="Basic and acidic residues" evidence="12">
    <location>
        <begin position="40"/>
        <end position="67"/>
    </location>
</feature>
<dbReference type="GO" id="GO:0043138">
    <property type="term" value="F:3'-5' DNA helicase activity"/>
    <property type="evidence" value="ECO:0007669"/>
    <property type="project" value="UniProtKB-EC"/>
</dbReference>
<keyword evidence="3" id="KW-0547">Nucleotide-binding</keyword>
<proteinExistence type="inferred from homology"/>
<evidence type="ECO:0000256" key="2">
    <source>
        <dbReference type="ARBA" id="ARBA00005446"/>
    </source>
</evidence>
<evidence type="ECO:0000256" key="4">
    <source>
        <dbReference type="ARBA" id="ARBA00022801"/>
    </source>
</evidence>
<keyword evidence="16" id="KW-1185">Reference proteome</keyword>
<evidence type="ECO:0000256" key="5">
    <source>
        <dbReference type="ARBA" id="ARBA00022806"/>
    </source>
</evidence>
<dbReference type="InterPro" id="IPR001650">
    <property type="entry name" value="Helicase_C-like"/>
</dbReference>
<dbReference type="FunFam" id="3.40.50.300:FF:000296">
    <property type="entry name" value="ATP-dependent DNA helicase RecQ"/>
    <property type="match status" value="1"/>
</dbReference>
<dbReference type="GO" id="GO:0005634">
    <property type="term" value="C:nucleus"/>
    <property type="evidence" value="ECO:0007669"/>
    <property type="project" value="UniProtKB-SubCell"/>
</dbReference>
<dbReference type="GO" id="GO:0009378">
    <property type="term" value="F:four-way junction helicase activity"/>
    <property type="evidence" value="ECO:0007669"/>
    <property type="project" value="TreeGrafter"/>
</dbReference>
<dbReference type="Pfam" id="PF00270">
    <property type="entry name" value="DEAD"/>
    <property type="match status" value="1"/>
</dbReference>
<dbReference type="InterPro" id="IPR004589">
    <property type="entry name" value="DNA_helicase_ATP-dep_RecQ"/>
</dbReference>
<dbReference type="GO" id="GO:0005524">
    <property type="term" value="F:ATP binding"/>
    <property type="evidence" value="ECO:0007669"/>
    <property type="project" value="UniProtKB-KW"/>
</dbReference>
<dbReference type="SUPFAM" id="SSF52540">
    <property type="entry name" value="P-loop containing nucleoside triphosphate hydrolases"/>
    <property type="match status" value="1"/>
</dbReference>
<keyword evidence="7" id="KW-0238">DNA-binding</keyword>
<evidence type="ECO:0000256" key="7">
    <source>
        <dbReference type="ARBA" id="ARBA00023125"/>
    </source>
</evidence>
<gene>
    <name evidence="15" type="ORF">FA10DRAFT_246485</name>
</gene>
<dbReference type="AlphaFoldDB" id="A0A316YTU9"/>
<dbReference type="PANTHER" id="PTHR13710">
    <property type="entry name" value="DNA HELICASE RECQ FAMILY MEMBER"/>
    <property type="match status" value="1"/>
</dbReference>
<comment type="similarity">
    <text evidence="2">Belongs to the helicase family. RecQ subfamily.</text>
</comment>
<feature type="compositionally biased region" description="Low complexity" evidence="12">
    <location>
        <begin position="216"/>
        <end position="230"/>
    </location>
</feature>
<dbReference type="Pfam" id="PF00271">
    <property type="entry name" value="Helicase_C"/>
    <property type="match status" value="1"/>
</dbReference>
<evidence type="ECO:0000256" key="10">
    <source>
        <dbReference type="ARBA" id="ARBA00034617"/>
    </source>
</evidence>
<feature type="domain" description="Helicase ATP-binding" evidence="13">
    <location>
        <begin position="314"/>
        <end position="496"/>
    </location>
</feature>
<dbReference type="PROSITE" id="PS51194">
    <property type="entry name" value="HELICASE_CTER"/>
    <property type="match status" value="1"/>
</dbReference>
<dbReference type="OrthoDB" id="10261556at2759"/>
<comment type="catalytic activity">
    <reaction evidence="10">
        <text>Couples ATP hydrolysis with the unwinding of duplex DNA by translocating in the 3'-5' direction.</text>
        <dbReference type="EC" id="5.6.2.4"/>
    </reaction>
</comment>
<comment type="subcellular location">
    <subcellularLocation>
        <location evidence="1">Nucleus</location>
    </subcellularLocation>
</comment>
<reference evidence="15 16" key="1">
    <citation type="journal article" date="2018" name="Mol. Biol. Evol.">
        <title>Broad Genomic Sampling Reveals a Smut Pathogenic Ancestry of the Fungal Clade Ustilaginomycotina.</title>
        <authorList>
            <person name="Kijpornyongpan T."/>
            <person name="Mondo S.J."/>
            <person name="Barry K."/>
            <person name="Sandor L."/>
            <person name="Lee J."/>
            <person name="Lipzen A."/>
            <person name="Pangilinan J."/>
            <person name="LaButti K."/>
            <person name="Hainaut M."/>
            <person name="Henrissat B."/>
            <person name="Grigoriev I.V."/>
            <person name="Spatafora J.W."/>
            <person name="Aime M.C."/>
        </authorList>
    </citation>
    <scope>NUCLEOTIDE SEQUENCE [LARGE SCALE GENOMIC DNA]</scope>
    <source>
        <strain evidence="15 16">MCA 4198</strain>
    </source>
</reference>
<feature type="compositionally biased region" description="Basic and acidic residues" evidence="12">
    <location>
        <begin position="257"/>
        <end position="285"/>
    </location>
</feature>
<organism evidence="15 16">
    <name type="scientific">Acaromyces ingoldii</name>
    <dbReference type="NCBI Taxonomy" id="215250"/>
    <lineage>
        <taxon>Eukaryota</taxon>
        <taxon>Fungi</taxon>
        <taxon>Dikarya</taxon>
        <taxon>Basidiomycota</taxon>
        <taxon>Ustilaginomycotina</taxon>
        <taxon>Exobasidiomycetes</taxon>
        <taxon>Exobasidiales</taxon>
        <taxon>Cryptobasidiaceae</taxon>
        <taxon>Acaromyces</taxon>
    </lineage>
</organism>